<dbReference type="InterPro" id="IPR008271">
    <property type="entry name" value="Ser/Thr_kinase_AS"/>
</dbReference>
<accession>A0A4U1IMH3</accession>
<dbReference type="Pfam" id="PF00069">
    <property type="entry name" value="Pkinase"/>
    <property type="match status" value="1"/>
</dbReference>
<dbReference type="SUPFAM" id="SSF56112">
    <property type="entry name" value="Protein kinase-like (PK-like)"/>
    <property type="match status" value="1"/>
</dbReference>
<dbReference type="SMART" id="SM00220">
    <property type="entry name" value="S_TKc"/>
    <property type="match status" value="1"/>
</dbReference>
<keyword evidence="9" id="KW-1185">Reference proteome</keyword>
<dbReference type="CDD" id="cd14014">
    <property type="entry name" value="STKc_PknB_like"/>
    <property type="match status" value="1"/>
</dbReference>
<dbReference type="PANTHER" id="PTHR43289">
    <property type="entry name" value="MITOGEN-ACTIVATED PROTEIN KINASE KINASE KINASE 20-RELATED"/>
    <property type="match status" value="1"/>
</dbReference>
<evidence type="ECO:0000256" key="4">
    <source>
        <dbReference type="ARBA" id="ARBA00022840"/>
    </source>
</evidence>
<keyword evidence="1" id="KW-0808">Transferase</keyword>
<evidence type="ECO:0000256" key="2">
    <source>
        <dbReference type="ARBA" id="ARBA00022741"/>
    </source>
</evidence>
<evidence type="ECO:0000256" key="1">
    <source>
        <dbReference type="ARBA" id="ARBA00022679"/>
    </source>
</evidence>
<feature type="transmembrane region" description="Helical" evidence="6">
    <location>
        <begin position="377"/>
        <end position="398"/>
    </location>
</feature>
<keyword evidence="2" id="KW-0547">Nucleotide-binding</keyword>
<dbReference type="GO" id="GO:0004674">
    <property type="term" value="F:protein serine/threonine kinase activity"/>
    <property type="evidence" value="ECO:0007669"/>
    <property type="project" value="UniProtKB-KW"/>
</dbReference>
<dbReference type="InterPro" id="IPR011009">
    <property type="entry name" value="Kinase-like_dom_sf"/>
</dbReference>
<comment type="caution">
    <text evidence="8">The sequence shown here is derived from an EMBL/GenBank/DDBJ whole genome shotgun (WGS) entry which is preliminary data.</text>
</comment>
<dbReference type="PROSITE" id="PS00108">
    <property type="entry name" value="PROTEIN_KINASE_ST"/>
    <property type="match status" value="1"/>
</dbReference>
<dbReference type="Gene3D" id="1.10.510.10">
    <property type="entry name" value="Transferase(Phosphotransferase) domain 1"/>
    <property type="match status" value="1"/>
</dbReference>
<evidence type="ECO:0000256" key="5">
    <source>
        <dbReference type="SAM" id="MobiDB-lite"/>
    </source>
</evidence>
<gene>
    <name evidence="8" type="ORF">E8A74_47150</name>
</gene>
<proteinExistence type="predicted"/>
<evidence type="ECO:0000256" key="3">
    <source>
        <dbReference type="ARBA" id="ARBA00022777"/>
    </source>
</evidence>
<keyword evidence="6" id="KW-1133">Transmembrane helix</keyword>
<dbReference type="OrthoDB" id="9801841at2"/>
<dbReference type="RefSeq" id="WP_136935752.1">
    <property type="nucleotide sequence ID" value="NZ_SSMQ01000098.1"/>
</dbReference>
<feature type="compositionally biased region" description="Polar residues" evidence="5">
    <location>
        <begin position="482"/>
        <end position="493"/>
    </location>
</feature>
<dbReference type="GO" id="GO:0005524">
    <property type="term" value="F:ATP binding"/>
    <property type="evidence" value="ECO:0007669"/>
    <property type="project" value="UniProtKB-KW"/>
</dbReference>
<evidence type="ECO:0000313" key="9">
    <source>
        <dbReference type="Proteomes" id="UP000309215"/>
    </source>
</evidence>
<evidence type="ECO:0000259" key="7">
    <source>
        <dbReference type="PROSITE" id="PS50011"/>
    </source>
</evidence>
<feature type="region of interest" description="Disordered" evidence="5">
    <location>
        <begin position="445"/>
        <end position="493"/>
    </location>
</feature>
<dbReference type="Gene3D" id="3.30.200.20">
    <property type="entry name" value="Phosphorylase Kinase, domain 1"/>
    <property type="match status" value="1"/>
</dbReference>
<keyword evidence="6" id="KW-0472">Membrane</keyword>
<keyword evidence="4" id="KW-0067">ATP-binding</keyword>
<organism evidence="8 9">
    <name type="scientific">Polyangium fumosum</name>
    <dbReference type="NCBI Taxonomy" id="889272"/>
    <lineage>
        <taxon>Bacteria</taxon>
        <taxon>Pseudomonadati</taxon>
        <taxon>Myxococcota</taxon>
        <taxon>Polyangia</taxon>
        <taxon>Polyangiales</taxon>
        <taxon>Polyangiaceae</taxon>
        <taxon>Polyangium</taxon>
    </lineage>
</organism>
<dbReference type="EMBL" id="SSMQ01000098">
    <property type="protein sequence ID" value="TKC95261.1"/>
    <property type="molecule type" value="Genomic_DNA"/>
</dbReference>
<dbReference type="PROSITE" id="PS50011">
    <property type="entry name" value="PROTEIN_KINASE_DOM"/>
    <property type="match status" value="1"/>
</dbReference>
<dbReference type="InterPro" id="IPR000719">
    <property type="entry name" value="Prot_kinase_dom"/>
</dbReference>
<name>A0A4U1IMH3_9BACT</name>
<protein>
    <submittedName>
        <fullName evidence="8">Serine/threonine protein kinase</fullName>
    </submittedName>
</protein>
<reference evidence="8 9" key="1">
    <citation type="submission" date="2019-04" db="EMBL/GenBank/DDBJ databases">
        <authorList>
            <person name="Li Y."/>
            <person name="Wang J."/>
        </authorList>
    </citation>
    <scope>NUCLEOTIDE SEQUENCE [LARGE SCALE GENOMIC DNA]</scope>
    <source>
        <strain evidence="8 9">DSM 14668</strain>
    </source>
</reference>
<dbReference type="PANTHER" id="PTHR43289:SF6">
    <property type="entry name" value="SERINE_THREONINE-PROTEIN KINASE NEKL-3"/>
    <property type="match status" value="1"/>
</dbReference>
<evidence type="ECO:0000313" key="8">
    <source>
        <dbReference type="EMBL" id="TKC95261.1"/>
    </source>
</evidence>
<keyword evidence="8" id="KW-0723">Serine/threonine-protein kinase</keyword>
<feature type="domain" description="Protein kinase" evidence="7">
    <location>
        <begin position="16"/>
        <end position="317"/>
    </location>
</feature>
<keyword evidence="3 8" id="KW-0418">Kinase</keyword>
<keyword evidence="6" id="KW-0812">Transmembrane</keyword>
<sequence length="493" mass="52034">MSLVSLPEGSSFAGRYRVVRCIAAGGMGAVYEVVHLETERRRALKVMLPHLVQSDELRDRFRQEARVAAQIDSAFIVDVFDAGIDEGTQMPFLVMELLRGEELGKRLQRLGRLLPQEVVQYLWYTALALDKTHKANIVHRDLKPENLFLNELDDGPPKIKVLDFGIAKFIAEGGTHANATRSLGTPLYMAPEQFRPGSPVSPATDLYALAMMAYKLLVGATYWEEEKKANSNVFGFAAAVANGPQELATARALRQGVVLPTAFDTWFQQAAAMEPAQRFHSASAQINALASALGLPSPGARAPSPSYLSEGAKDVAIAQTALRRAESFEQGTVLLDNAAKSGSVSNPEFERATDKGGTYLGVSSLVNGIDASKRNRAVVVLVLVGVAAVLCGAAFALLRPSGPLATSATMELATQLLTAPPGSVSVVEASEVEVVPVAAAPVSAQSATSEAPTNAAPAGSPAGGGKTAPAKMRLPAIAPASTKKSGSSDYIRD</sequence>
<evidence type="ECO:0000256" key="6">
    <source>
        <dbReference type="SAM" id="Phobius"/>
    </source>
</evidence>
<dbReference type="AlphaFoldDB" id="A0A4U1IMH3"/>
<dbReference type="Proteomes" id="UP000309215">
    <property type="component" value="Unassembled WGS sequence"/>
</dbReference>
<feature type="compositionally biased region" description="Low complexity" evidence="5">
    <location>
        <begin position="451"/>
        <end position="460"/>
    </location>
</feature>